<name>A0A172Q7H2_9STRE</name>
<dbReference type="KEGG" id="spat:A0O21_04665"/>
<gene>
    <name evidence="1" type="ORF">A0O21_04665</name>
</gene>
<accession>A0A172Q7H2</accession>
<sequence>MLFKFKKRRLIFLIIPAIIFFGIIKSQIDLHTPKDGTYYLVDEDLSTMTASLDTGSWIRIDGSQLTINEDDTENRYHYDAEEEEFEKDGMTYFCLFNEGILTIGTADDNSVETTTYVSPKSSMYSGYEDGTVKISK</sequence>
<dbReference type="RefSeq" id="WP_067062043.1">
    <property type="nucleotide sequence ID" value="NZ_CP014699.1"/>
</dbReference>
<dbReference type="EMBL" id="CP014699">
    <property type="protein sequence ID" value="AND79372.1"/>
    <property type="molecule type" value="Genomic_DNA"/>
</dbReference>
<proteinExistence type="predicted"/>
<reference evidence="2" key="2">
    <citation type="submission" date="2016-03" db="EMBL/GenBank/DDBJ databases">
        <title>Streptococcus antelopensis sp. nov., isolated from the feces of the Tibetan antelope (Pantholops hodgsonii) in Hoh Xil National Nature Reserve, Qinghai, China.</title>
        <authorList>
            <person name="Bai X."/>
        </authorList>
    </citation>
    <scope>NUCLEOTIDE SEQUENCE [LARGE SCALE GENOMIC DNA]</scope>
    <source>
        <strain evidence="2">TA 26</strain>
    </source>
</reference>
<dbReference type="Proteomes" id="UP000077317">
    <property type="component" value="Chromosome"/>
</dbReference>
<reference evidence="1 2" key="1">
    <citation type="journal article" date="2016" name="Int. J. Syst. Evol. Microbiol.">
        <title>Streptococcuspantholopis sp. nov., isolated from faeces of the Tibetan antelope (Pantholops hodgsonii).</title>
        <authorList>
            <person name="Bai X."/>
            <person name="Xiong Y."/>
            <person name="Lu S."/>
            <person name="Jin D."/>
            <person name="Lai X."/>
            <person name="Yang J."/>
            <person name="Niu L."/>
            <person name="Hu S."/>
            <person name="Meng X."/>
            <person name="Pu J."/>
            <person name="Ye C."/>
            <person name="Xu J."/>
        </authorList>
    </citation>
    <scope>NUCLEOTIDE SEQUENCE [LARGE SCALE GENOMIC DNA]</scope>
    <source>
        <strain evidence="1 2">TA 26</strain>
    </source>
</reference>
<keyword evidence="2" id="KW-1185">Reference proteome</keyword>
<evidence type="ECO:0000313" key="1">
    <source>
        <dbReference type="EMBL" id="AND79372.1"/>
    </source>
</evidence>
<dbReference type="AlphaFoldDB" id="A0A172Q7H2"/>
<protein>
    <submittedName>
        <fullName evidence="1">Uncharacterized protein</fullName>
    </submittedName>
</protein>
<organism evidence="1 2">
    <name type="scientific">Streptococcus pantholopis</name>
    <dbReference type="NCBI Taxonomy" id="1811193"/>
    <lineage>
        <taxon>Bacteria</taxon>
        <taxon>Bacillati</taxon>
        <taxon>Bacillota</taxon>
        <taxon>Bacilli</taxon>
        <taxon>Lactobacillales</taxon>
        <taxon>Streptococcaceae</taxon>
        <taxon>Streptococcus</taxon>
    </lineage>
</organism>
<dbReference type="STRING" id="1811193.A0O21_04665"/>
<evidence type="ECO:0000313" key="2">
    <source>
        <dbReference type="Proteomes" id="UP000077317"/>
    </source>
</evidence>